<name>A0ABV8L854_9NOCA</name>
<reference evidence="3" key="1">
    <citation type="journal article" date="2019" name="Int. J. Syst. Evol. Microbiol.">
        <title>The Global Catalogue of Microorganisms (GCM) 10K type strain sequencing project: providing services to taxonomists for standard genome sequencing and annotation.</title>
        <authorList>
            <consortium name="The Broad Institute Genomics Platform"/>
            <consortium name="The Broad Institute Genome Sequencing Center for Infectious Disease"/>
            <person name="Wu L."/>
            <person name="Ma J."/>
        </authorList>
    </citation>
    <scope>NUCLEOTIDE SEQUENCE [LARGE SCALE GENOMIC DNA]</scope>
    <source>
        <strain evidence="3">CGMCC 4.7204</strain>
    </source>
</reference>
<comment type="caution">
    <text evidence="2">The sequence shown here is derived from an EMBL/GenBank/DDBJ whole genome shotgun (WGS) entry which is preliminary data.</text>
</comment>
<dbReference type="RefSeq" id="WP_378551426.1">
    <property type="nucleotide sequence ID" value="NZ_JBHSBA010000007.1"/>
</dbReference>
<feature type="domain" description="LtfC/p132/Gp6 beta-sandwich" evidence="1">
    <location>
        <begin position="10"/>
        <end position="108"/>
    </location>
</feature>
<evidence type="ECO:0000313" key="3">
    <source>
        <dbReference type="Proteomes" id="UP001595767"/>
    </source>
</evidence>
<organism evidence="2 3">
    <name type="scientific">Nocardia rhizosphaerae</name>
    <dbReference type="NCBI Taxonomy" id="1691571"/>
    <lineage>
        <taxon>Bacteria</taxon>
        <taxon>Bacillati</taxon>
        <taxon>Actinomycetota</taxon>
        <taxon>Actinomycetes</taxon>
        <taxon>Mycobacteriales</taxon>
        <taxon>Nocardiaceae</taxon>
        <taxon>Nocardia</taxon>
    </lineage>
</organism>
<accession>A0ABV8L854</accession>
<keyword evidence="3" id="KW-1185">Reference proteome</keyword>
<dbReference type="InterPro" id="IPR055688">
    <property type="entry name" value="LtfC/p132/Gp6_b-sand"/>
</dbReference>
<dbReference type="Pfam" id="PF23926">
    <property type="entry name" value="LtfC"/>
    <property type="match status" value="1"/>
</dbReference>
<proteinExistence type="predicted"/>
<gene>
    <name evidence="2" type="ORF">ACFOW8_16040</name>
</gene>
<sequence>MATAKQLGHDPTNLTLVLSKGADFVHTLALPAGSVFPSGSAVRIVVLDNGDNEIANWQAVLTETEARFVVQAELADIVPAGAKYRLYVSYPTTPSTEYLWFFGAVRRKQ</sequence>
<evidence type="ECO:0000259" key="1">
    <source>
        <dbReference type="Pfam" id="PF23926"/>
    </source>
</evidence>
<dbReference type="EMBL" id="JBHSBA010000007">
    <property type="protein sequence ID" value="MFC4126449.1"/>
    <property type="molecule type" value="Genomic_DNA"/>
</dbReference>
<evidence type="ECO:0000313" key="2">
    <source>
        <dbReference type="EMBL" id="MFC4126449.1"/>
    </source>
</evidence>
<protein>
    <recommendedName>
        <fullName evidence="1">LtfC/p132/Gp6 beta-sandwich domain-containing protein</fullName>
    </recommendedName>
</protein>
<dbReference type="Proteomes" id="UP001595767">
    <property type="component" value="Unassembled WGS sequence"/>
</dbReference>